<reference evidence="1" key="1">
    <citation type="journal article" date="2020" name="mSystems">
        <title>Genome- and Community-Level Interaction Insights into Carbon Utilization and Element Cycling Functions of Hydrothermarchaeota in Hydrothermal Sediment.</title>
        <authorList>
            <person name="Zhou Z."/>
            <person name="Liu Y."/>
            <person name="Xu W."/>
            <person name="Pan J."/>
            <person name="Luo Z.H."/>
            <person name="Li M."/>
        </authorList>
    </citation>
    <scope>NUCLEOTIDE SEQUENCE [LARGE SCALE GENOMIC DNA]</scope>
    <source>
        <strain evidence="1">HyVt-93</strain>
    </source>
</reference>
<dbReference type="SUPFAM" id="SSF52317">
    <property type="entry name" value="Class I glutamine amidotransferase-like"/>
    <property type="match status" value="1"/>
</dbReference>
<dbReference type="Proteomes" id="UP000886217">
    <property type="component" value="Unassembled WGS sequence"/>
</dbReference>
<evidence type="ECO:0000313" key="1">
    <source>
        <dbReference type="EMBL" id="HHI00529.1"/>
    </source>
</evidence>
<accession>A0A7C5P1X0</accession>
<dbReference type="CDD" id="cd01745">
    <property type="entry name" value="GATase1_2"/>
    <property type="match status" value="1"/>
</dbReference>
<dbReference type="AlphaFoldDB" id="A0A7C5P1X0"/>
<keyword evidence="1" id="KW-0378">Hydrolase</keyword>
<organism evidence="1">
    <name type="scientific">Thermococcus litoralis</name>
    <dbReference type="NCBI Taxonomy" id="2265"/>
    <lineage>
        <taxon>Archaea</taxon>
        <taxon>Methanobacteriati</taxon>
        <taxon>Methanobacteriota</taxon>
        <taxon>Thermococci</taxon>
        <taxon>Thermococcales</taxon>
        <taxon>Thermococcaceae</taxon>
        <taxon>Thermococcus</taxon>
    </lineage>
</organism>
<dbReference type="InterPro" id="IPR011697">
    <property type="entry name" value="Peptidase_C26"/>
</dbReference>
<dbReference type="PANTHER" id="PTHR43235">
    <property type="entry name" value="GLUTAMINE AMIDOTRANSFERASE PB2B2.05-RELATED"/>
    <property type="match status" value="1"/>
</dbReference>
<sequence length="263" mass="29253">MKPIIGIVASFDWETGALTINDTYVKRIREAGGIPVAIPPLLGITDVIEAIDGLIIPEGPDIHPKYYGDTLSDKIEWLDIQRDEFELTLIKAALEKDLPMLGVGRGAQAINVALGGSLYQDVGEIPKAIRHNWLKNGRFLVHPAAKVHEVRIKLDSLLFEILKENLNVESTSEVFMGVNSFHHQAIKRLGNDVKPVAYAEDGIIEAIEVEGKFAIGVQWLAEYLDEMEPLFKALVKKALEYKKKKLGLLDPEKNSIDLPVEEL</sequence>
<dbReference type="Pfam" id="PF07722">
    <property type="entry name" value="Peptidase_C26"/>
    <property type="match status" value="1"/>
</dbReference>
<dbReference type="EMBL" id="DRTU01000152">
    <property type="protein sequence ID" value="HHI00529.1"/>
    <property type="molecule type" value="Genomic_DNA"/>
</dbReference>
<comment type="caution">
    <text evidence="1">The sequence shown here is derived from an EMBL/GenBank/DDBJ whole genome shotgun (WGS) entry which is preliminary data.</text>
</comment>
<dbReference type="PANTHER" id="PTHR43235:SF1">
    <property type="entry name" value="GLUTAMINE AMIDOTRANSFERASE PB2B2.05-RELATED"/>
    <property type="match status" value="1"/>
</dbReference>
<protein>
    <submittedName>
        <fullName evidence="1">Gamma-glutamyl-gamma-aminobutyrate hydrolase family protein</fullName>
    </submittedName>
</protein>
<dbReference type="GO" id="GO:0005829">
    <property type="term" value="C:cytosol"/>
    <property type="evidence" value="ECO:0007669"/>
    <property type="project" value="TreeGrafter"/>
</dbReference>
<proteinExistence type="predicted"/>
<dbReference type="Gene3D" id="3.40.50.880">
    <property type="match status" value="1"/>
</dbReference>
<dbReference type="InterPro" id="IPR029062">
    <property type="entry name" value="Class_I_gatase-like"/>
</dbReference>
<name>A0A7C5P1X0_THELI</name>
<dbReference type="InterPro" id="IPR044668">
    <property type="entry name" value="PuuD-like"/>
</dbReference>
<dbReference type="GO" id="GO:0016811">
    <property type="term" value="F:hydrolase activity, acting on carbon-nitrogen (but not peptide) bonds, in linear amides"/>
    <property type="evidence" value="ECO:0007669"/>
    <property type="project" value="InterPro"/>
</dbReference>
<gene>
    <name evidence="1" type="ORF">ENL40_03500</name>
</gene>